<dbReference type="Proteomes" id="UP000199220">
    <property type="component" value="Unassembled WGS sequence"/>
</dbReference>
<reference evidence="3" key="1">
    <citation type="submission" date="2016-10" db="EMBL/GenBank/DDBJ databases">
        <authorList>
            <person name="Varghese N."/>
            <person name="Submissions S."/>
        </authorList>
    </citation>
    <scope>NUCLEOTIDE SEQUENCE [LARGE SCALE GENOMIC DNA]</scope>
    <source>
        <strain evidence="3">DSM 21368</strain>
    </source>
</reference>
<name>A0A1H5G216_9MICO</name>
<proteinExistence type="predicted"/>
<feature type="transmembrane region" description="Helical" evidence="1">
    <location>
        <begin position="118"/>
        <end position="136"/>
    </location>
</feature>
<dbReference type="EMBL" id="FNTX01000001">
    <property type="protein sequence ID" value="SEE09434.1"/>
    <property type="molecule type" value="Genomic_DNA"/>
</dbReference>
<evidence type="ECO:0000313" key="3">
    <source>
        <dbReference type="Proteomes" id="UP000199220"/>
    </source>
</evidence>
<keyword evidence="1" id="KW-0812">Transmembrane</keyword>
<dbReference type="AlphaFoldDB" id="A0A1H5G216"/>
<feature type="transmembrane region" description="Helical" evidence="1">
    <location>
        <begin position="65"/>
        <end position="83"/>
    </location>
</feature>
<keyword evidence="1" id="KW-1133">Transmembrane helix</keyword>
<gene>
    <name evidence="2" type="ORF">SAMN04488554_1509</name>
</gene>
<keyword evidence="1" id="KW-0472">Membrane</keyword>
<organism evidence="2 3">
    <name type="scientific">Ruania alba</name>
    <dbReference type="NCBI Taxonomy" id="648782"/>
    <lineage>
        <taxon>Bacteria</taxon>
        <taxon>Bacillati</taxon>
        <taxon>Actinomycetota</taxon>
        <taxon>Actinomycetes</taxon>
        <taxon>Micrococcales</taxon>
        <taxon>Ruaniaceae</taxon>
        <taxon>Ruania</taxon>
    </lineage>
</organism>
<feature type="transmembrane region" description="Helical" evidence="1">
    <location>
        <begin position="148"/>
        <end position="167"/>
    </location>
</feature>
<evidence type="ECO:0000313" key="2">
    <source>
        <dbReference type="EMBL" id="SEE09434.1"/>
    </source>
</evidence>
<feature type="transmembrane region" description="Helical" evidence="1">
    <location>
        <begin position="95"/>
        <end position="112"/>
    </location>
</feature>
<sequence length="182" mass="18239">MTVDERVLTPMPVARDRTTKRGAVVVASLRGMTPAVVGGAAIIATDSIFSPGTAVHQWVLVGYSVLLWVFVPAIAAAAVVAGVSAHRTVTVTPPHAALVFGAAAALWMTLGVSNIEGSVYGIVLGAGAVVASALLVRGEDKSRATGHAAVAIAVTAIMLSVAVPPISSVVQGAFAELGLPVV</sequence>
<keyword evidence="3" id="KW-1185">Reference proteome</keyword>
<evidence type="ECO:0000256" key="1">
    <source>
        <dbReference type="SAM" id="Phobius"/>
    </source>
</evidence>
<protein>
    <submittedName>
        <fullName evidence="2">Uncharacterized protein</fullName>
    </submittedName>
</protein>
<accession>A0A1H5G216</accession>
<dbReference type="RefSeq" id="WP_175476973.1">
    <property type="nucleotide sequence ID" value="NZ_FNTX01000001.1"/>
</dbReference>
<feature type="transmembrane region" description="Helical" evidence="1">
    <location>
        <begin position="21"/>
        <end position="45"/>
    </location>
</feature>